<proteinExistence type="inferred from homology"/>
<evidence type="ECO:0000313" key="12">
    <source>
        <dbReference type="EMBL" id="JAI63555.1"/>
    </source>
</evidence>
<evidence type="ECO:0000256" key="3">
    <source>
        <dbReference type="ARBA" id="ARBA00022553"/>
    </source>
</evidence>
<keyword evidence="5" id="KW-0378">Hydrolase</keyword>
<evidence type="ECO:0000256" key="11">
    <source>
        <dbReference type="SAM" id="SignalP"/>
    </source>
</evidence>
<dbReference type="PRINTS" id="PR00113">
    <property type="entry name" value="ALKPHPHTASE"/>
</dbReference>
<feature type="chain" id="PRO_5006070436" description="alkaline phosphatase" evidence="11">
    <location>
        <begin position="24"/>
        <end position="182"/>
    </location>
</feature>
<comment type="cofactor">
    <cofactor evidence="9">
        <name>Mg(2+)</name>
        <dbReference type="ChEBI" id="CHEBI:18420"/>
    </cofactor>
    <text evidence="9">Binds 1 Mg(2+) ion.</text>
</comment>
<reference evidence="12" key="1">
    <citation type="submission" date="2015-09" db="EMBL/GenBank/DDBJ databases">
        <title>Scylla olivacea transcriptome.</title>
        <authorList>
            <person name="Ikhwanuddin M."/>
        </authorList>
    </citation>
    <scope>NUCLEOTIDE SEQUENCE</scope>
</reference>
<protein>
    <recommendedName>
        <fullName evidence="2">alkaline phosphatase</fullName>
        <ecNumber evidence="2">3.1.3.1</ecNumber>
    </recommendedName>
</protein>
<dbReference type="PANTHER" id="PTHR11596:SF5">
    <property type="entry name" value="ALKALINE PHOSPHATASE"/>
    <property type="match status" value="1"/>
</dbReference>
<accession>A0A0P4WB40</accession>
<evidence type="ECO:0000256" key="10">
    <source>
        <dbReference type="RuleBase" id="RU003946"/>
    </source>
</evidence>
<dbReference type="SUPFAM" id="SSF53649">
    <property type="entry name" value="Alkaline phosphatase-like"/>
    <property type="match status" value="1"/>
</dbReference>
<dbReference type="EC" id="3.1.3.1" evidence="2"/>
<dbReference type="Gene3D" id="3.40.720.10">
    <property type="entry name" value="Alkaline Phosphatase, subunit A"/>
    <property type="match status" value="1"/>
</dbReference>
<sequence>MRLSLRLVVALVAMSMLSQLCLSTPLYQVRRFKKKSNEEQTQIYWKKIADKELTRAISMKRNTNVAKNVILFLGDGMSIPTITAGRIYKGQQSSRGGEEGWLNFEQFPHVGLAKTYNVNKQVSDSASTATAYLGGVKTNYKTLGVDASAIYQDCHSVTDDNKVYSIVKWAQDAGKRTGENIT</sequence>
<keyword evidence="3" id="KW-0597">Phosphoprotein</keyword>
<evidence type="ECO:0000256" key="2">
    <source>
        <dbReference type="ARBA" id="ARBA00012647"/>
    </source>
</evidence>
<dbReference type="EMBL" id="GDRN01072394">
    <property type="protein sequence ID" value="JAI63555.1"/>
    <property type="molecule type" value="Transcribed_RNA"/>
</dbReference>
<dbReference type="InterPro" id="IPR017850">
    <property type="entry name" value="Alkaline_phosphatase_core_sf"/>
</dbReference>
<organism evidence="12">
    <name type="scientific">Scylla olivacea</name>
    <name type="common">Orange mud crab</name>
    <name type="synonym">Cancer olivacea</name>
    <dbReference type="NCBI Taxonomy" id="85551"/>
    <lineage>
        <taxon>Eukaryota</taxon>
        <taxon>Metazoa</taxon>
        <taxon>Ecdysozoa</taxon>
        <taxon>Arthropoda</taxon>
        <taxon>Crustacea</taxon>
        <taxon>Multicrustacea</taxon>
        <taxon>Malacostraca</taxon>
        <taxon>Eumalacostraca</taxon>
        <taxon>Eucarida</taxon>
        <taxon>Decapoda</taxon>
        <taxon>Pleocyemata</taxon>
        <taxon>Brachyura</taxon>
        <taxon>Eubrachyura</taxon>
        <taxon>Portunoidea</taxon>
        <taxon>Portunidae</taxon>
        <taxon>Portuninae</taxon>
        <taxon>Scylla</taxon>
    </lineage>
</organism>
<keyword evidence="4 9" id="KW-0479">Metal-binding</keyword>
<dbReference type="InterPro" id="IPR001952">
    <property type="entry name" value="Alkaline_phosphatase"/>
</dbReference>
<evidence type="ECO:0000256" key="9">
    <source>
        <dbReference type="PIRSR" id="PIRSR601952-2"/>
    </source>
</evidence>
<dbReference type="PROSITE" id="PS00123">
    <property type="entry name" value="ALKALINE_PHOSPHATASE"/>
    <property type="match status" value="1"/>
</dbReference>
<feature type="active site" description="Phosphoserine intermediate" evidence="8">
    <location>
        <position position="125"/>
    </location>
</feature>
<dbReference type="GO" id="GO:0004035">
    <property type="term" value="F:alkaline phosphatase activity"/>
    <property type="evidence" value="ECO:0007669"/>
    <property type="project" value="UniProtKB-EC"/>
</dbReference>
<evidence type="ECO:0000256" key="4">
    <source>
        <dbReference type="ARBA" id="ARBA00022723"/>
    </source>
</evidence>
<feature type="signal peptide" evidence="11">
    <location>
        <begin position="1"/>
        <end position="23"/>
    </location>
</feature>
<comment type="cofactor">
    <cofactor evidence="9">
        <name>Zn(2+)</name>
        <dbReference type="ChEBI" id="CHEBI:29105"/>
    </cofactor>
    <text evidence="9">Binds 2 Zn(2+) ions.</text>
</comment>
<name>A0A0P4WB40_SCYOL</name>
<keyword evidence="6 9" id="KW-0862">Zinc</keyword>
<evidence type="ECO:0000256" key="8">
    <source>
        <dbReference type="PIRSR" id="PIRSR601952-1"/>
    </source>
</evidence>
<comment type="similarity">
    <text evidence="1 10">Belongs to the alkaline phosphatase family.</text>
</comment>
<keyword evidence="11" id="KW-0732">Signal</keyword>
<dbReference type="InterPro" id="IPR018299">
    <property type="entry name" value="Alkaline_phosphatase_AS"/>
</dbReference>
<feature type="binding site" evidence="9">
    <location>
        <position position="75"/>
    </location>
    <ligand>
        <name>Zn(2+)</name>
        <dbReference type="ChEBI" id="CHEBI:29105"/>
        <label>2</label>
    </ligand>
</feature>
<feature type="binding site" evidence="9">
    <location>
        <position position="75"/>
    </location>
    <ligand>
        <name>Mg(2+)</name>
        <dbReference type="ChEBI" id="CHEBI:18420"/>
    </ligand>
</feature>
<evidence type="ECO:0000256" key="7">
    <source>
        <dbReference type="ARBA" id="ARBA00022842"/>
    </source>
</evidence>
<evidence type="ECO:0000256" key="6">
    <source>
        <dbReference type="ARBA" id="ARBA00022833"/>
    </source>
</evidence>
<dbReference type="AlphaFoldDB" id="A0A0P4WB40"/>
<dbReference type="Pfam" id="PF00245">
    <property type="entry name" value="Alk_phosphatase"/>
    <property type="match status" value="1"/>
</dbReference>
<dbReference type="PANTHER" id="PTHR11596">
    <property type="entry name" value="ALKALINE PHOSPHATASE"/>
    <property type="match status" value="1"/>
</dbReference>
<evidence type="ECO:0000256" key="1">
    <source>
        <dbReference type="ARBA" id="ARBA00005984"/>
    </source>
</evidence>
<dbReference type="GO" id="GO:0046872">
    <property type="term" value="F:metal ion binding"/>
    <property type="evidence" value="ECO:0007669"/>
    <property type="project" value="UniProtKB-KW"/>
</dbReference>
<evidence type="ECO:0000256" key="5">
    <source>
        <dbReference type="ARBA" id="ARBA00022801"/>
    </source>
</evidence>
<keyword evidence="7 9" id="KW-0460">Magnesium</keyword>